<dbReference type="InterPro" id="IPR017932">
    <property type="entry name" value="GATase_2_dom"/>
</dbReference>
<organism evidence="13 14">
    <name type="scientific">Candidatus Merdivivens faecigallinarum</name>
    <dbReference type="NCBI Taxonomy" id="2840871"/>
    <lineage>
        <taxon>Bacteria</taxon>
        <taxon>Pseudomonadati</taxon>
        <taxon>Bacteroidota</taxon>
        <taxon>Bacteroidia</taxon>
        <taxon>Bacteroidales</taxon>
        <taxon>Muribaculaceae</taxon>
        <taxon>Muribaculaceae incertae sedis</taxon>
        <taxon>Candidatus Merdivivens</taxon>
    </lineage>
</organism>
<evidence type="ECO:0000256" key="10">
    <source>
        <dbReference type="PIRSR" id="PIRSR000485-2"/>
    </source>
</evidence>
<evidence type="ECO:0000256" key="5">
    <source>
        <dbReference type="ARBA" id="ARBA00022755"/>
    </source>
</evidence>
<keyword evidence="4 7" id="KW-0808">Transferase</keyword>
<feature type="binding site" evidence="7 11">
    <location>
        <position position="412"/>
    </location>
    <ligand>
        <name>[4Fe-4S] cluster</name>
        <dbReference type="ChEBI" id="CHEBI:49883"/>
    </ligand>
</feature>
<feature type="binding site" evidence="7 10">
    <location>
        <position position="313"/>
    </location>
    <ligand>
        <name>Mg(2+)</name>
        <dbReference type="ChEBI" id="CHEBI:18420"/>
    </ligand>
</feature>
<dbReference type="SUPFAM" id="SSF53271">
    <property type="entry name" value="PRTase-like"/>
    <property type="match status" value="1"/>
</dbReference>
<evidence type="ECO:0000256" key="4">
    <source>
        <dbReference type="ARBA" id="ARBA00022679"/>
    </source>
</evidence>
<feature type="binding site" evidence="7 11">
    <location>
        <position position="461"/>
    </location>
    <ligand>
        <name>[4Fe-4S] cluster</name>
        <dbReference type="ChEBI" id="CHEBI:49883"/>
    </ligand>
</feature>
<evidence type="ECO:0000256" key="3">
    <source>
        <dbReference type="ARBA" id="ARBA00022676"/>
    </source>
</evidence>
<evidence type="ECO:0000256" key="11">
    <source>
        <dbReference type="PIRSR" id="PIRSR000485-3"/>
    </source>
</evidence>
<proteinExistence type="inferred from homology"/>
<comment type="function">
    <text evidence="7">Catalyzes the formation of phosphoribosylamine from phosphoribosylpyrophosphate (PRPP) and glutamine.</text>
</comment>
<dbReference type="GO" id="GO:0004044">
    <property type="term" value="F:amidophosphoribosyltransferase activity"/>
    <property type="evidence" value="ECO:0007669"/>
    <property type="project" value="UniProtKB-UniRule"/>
</dbReference>
<dbReference type="PIRSF" id="PIRSF000485">
    <property type="entry name" value="Amd_phspho_trans"/>
    <property type="match status" value="1"/>
</dbReference>
<dbReference type="Gene3D" id="3.60.20.10">
    <property type="entry name" value="Glutamine Phosphoribosylpyrophosphate, subunit 1, domain 1"/>
    <property type="match status" value="1"/>
</dbReference>
<dbReference type="EMBL" id="JADILY010000046">
    <property type="protein sequence ID" value="MBO8481343.1"/>
    <property type="molecule type" value="Genomic_DNA"/>
</dbReference>
<protein>
    <recommendedName>
        <fullName evidence="7">Amidophosphoribosyltransferase</fullName>
        <shortName evidence="7">ATase</shortName>
        <ecNumber evidence="7">2.4.2.14</ecNumber>
    </recommendedName>
    <alternativeName>
        <fullName evidence="7">Glutamine phosphoribosylpyrophosphate amidotransferase</fullName>
        <shortName evidence="7">GPATase</shortName>
    </alternativeName>
</protein>
<evidence type="ECO:0000256" key="9">
    <source>
        <dbReference type="PIRSR" id="PIRSR000485-1"/>
    </source>
</evidence>
<evidence type="ECO:0000313" key="14">
    <source>
        <dbReference type="Proteomes" id="UP000823772"/>
    </source>
</evidence>
<comment type="caution">
    <text evidence="13">The sequence shown here is derived from an EMBL/GenBank/DDBJ whole genome shotgun (WGS) entry which is preliminary data.</text>
</comment>
<dbReference type="Gene3D" id="3.40.50.2020">
    <property type="match status" value="1"/>
</dbReference>
<keyword evidence="7" id="KW-0004">4Fe-4S</keyword>
<feature type="binding site" evidence="7 10">
    <location>
        <position position="375"/>
    </location>
    <ligand>
        <name>Mg(2+)</name>
        <dbReference type="ChEBI" id="CHEBI:18420"/>
    </ligand>
</feature>
<reference evidence="13" key="1">
    <citation type="submission" date="2020-10" db="EMBL/GenBank/DDBJ databases">
        <authorList>
            <person name="Gilroy R."/>
        </authorList>
    </citation>
    <scope>NUCLEOTIDE SEQUENCE</scope>
    <source>
        <strain evidence="13">B3-2255</strain>
    </source>
</reference>
<evidence type="ECO:0000259" key="12">
    <source>
        <dbReference type="PROSITE" id="PS51278"/>
    </source>
</evidence>
<evidence type="ECO:0000256" key="7">
    <source>
        <dbReference type="HAMAP-Rule" id="MF_01931"/>
    </source>
</evidence>
<feature type="binding site" evidence="7 10">
    <location>
        <position position="376"/>
    </location>
    <ligand>
        <name>Mg(2+)</name>
        <dbReference type="ChEBI" id="CHEBI:18420"/>
    </ligand>
</feature>
<dbReference type="NCBIfam" id="TIGR01134">
    <property type="entry name" value="purF"/>
    <property type="match status" value="1"/>
</dbReference>
<evidence type="ECO:0000256" key="1">
    <source>
        <dbReference type="ARBA" id="ARBA00005209"/>
    </source>
</evidence>
<evidence type="ECO:0000256" key="2">
    <source>
        <dbReference type="ARBA" id="ARBA00010138"/>
    </source>
</evidence>
<evidence type="ECO:0000256" key="6">
    <source>
        <dbReference type="ARBA" id="ARBA00022962"/>
    </source>
</evidence>
<reference evidence="13" key="2">
    <citation type="journal article" date="2021" name="PeerJ">
        <title>Extensive microbial diversity within the chicken gut microbiome revealed by metagenomics and culture.</title>
        <authorList>
            <person name="Gilroy R."/>
            <person name="Ravi A."/>
            <person name="Getino M."/>
            <person name="Pursley I."/>
            <person name="Horton D.L."/>
            <person name="Alikhan N.F."/>
            <person name="Baker D."/>
            <person name="Gharbi K."/>
            <person name="Hall N."/>
            <person name="Watson M."/>
            <person name="Adriaenssens E.M."/>
            <person name="Foster-Nyarko E."/>
            <person name="Jarju S."/>
            <person name="Secka A."/>
            <person name="Antonio M."/>
            <person name="Oren A."/>
            <person name="Chaudhuri R.R."/>
            <person name="La Ragione R."/>
            <person name="Hildebrand F."/>
            <person name="Pallen M.J."/>
        </authorList>
    </citation>
    <scope>NUCLEOTIDE SEQUENCE</scope>
    <source>
        <strain evidence="13">B3-2255</strain>
    </source>
</reference>
<dbReference type="InterPro" id="IPR035584">
    <property type="entry name" value="PurF_N"/>
</dbReference>
<dbReference type="Pfam" id="PF13537">
    <property type="entry name" value="GATase_7"/>
    <property type="match status" value="1"/>
</dbReference>
<sequence length="482" mass="53378">MGKVIEGYNEILSRLKVEYAPDDCEIHEECGVFGIYNVKDAAQFVYYGLHSLQHRGQEACGIVTVDGEGRMMCKKDEGLVVEVFNQDNLSRLEGDKAIGHVRYSTAGGGGYDNVQPFVFHHHTGDFAVAHNGNIVNSSLLRKYLEKQGSLFHSTSDSEIIAHLIKKETNSEARIDAIMDALNMIEGGFAFVILTRNRLYACRDKYGLRPLSIARLGDGYVVSSETCAFDIIGAEYIRDVEPGEIICIDDKGIRSNHFSTFKRHKMCAMEYIYFARPDSTIEGCNVHAFRKESGRILYAEAPAEADIVVGVPDSSLSAAIGYSEASGIPYEMGLIKNRYIGRTFIQPSQELRENGVRLKLSSLKDIVKGKRVVLIDDSIVRGTTSKRIVRLLKDSGAAAVHVRIASPVYAYPCFYGVDTSTRRELIGASHTVEEIREIIGADSLAYLSTKGLLEAGRRSDLCMACFDGLYPTELYDNAVELEI</sequence>
<dbReference type="HAMAP" id="MF_01931">
    <property type="entry name" value="PurF"/>
    <property type="match status" value="1"/>
</dbReference>
<dbReference type="InterPro" id="IPR000836">
    <property type="entry name" value="PRTase_dom"/>
</dbReference>
<keyword evidence="5 7" id="KW-0658">Purine biosynthesis</keyword>
<evidence type="ECO:0000313" key="13">
    <source>
        <dbReference type="EMBL" id="MBO8481343.1"/>
    </source>
</evidence>
<dbReference type="PANTHER" id="PTHR11907">
    <property type="entry name" value="AMIDOPHOSPHORIBOSYLTRANSFERASE"/>
    <property type="match status" value="1"/>
</dbReference>
<keyword evidence="3 7" id="KW-0328">Glycosyltransferase</keyword>
<dbReference type="InterPro" id="IPR029057">
    <property type="entry name" value="PRTase-like"/>
</dbReference>
<keyword evidence="7 11" id="KW-0411">Iron-sulfur</keyword>
<dbReference type="Proteomes" id="UP000823772">
    <property type="component" value="Unassembled WGS sequence"/>
</dbReference>
<feature type="active site" description="Nucleophile" evidence="7 9">
    <location>
        <position position="30"/>
    </location>
</feature>
<keyword evidence="7 10" id="KW-0460">Magnesium</keyword>
<feature type="binding site" evidence="7 11">
    <location>
        <position position="266"/>
    </location>
    <ligand>
        <name>[4Fe-4S] cluster</name>
        <dbReference type="ChEBI" id="CHEBI:49883"/>
    </ligand>
</feature>
<accession>A0A9D9IZD5</accession>
<keyword evidence="7 11" id="KW-0408">Iron</keyword>
<dbReference type="GO" id="GO:0006189">
    <property type="term" value="P:'de novo' IMP biosynthetic process"/>
    <property type="evidence" value="ECO:0007669"/>
    <property type="project" value="UniProtKB-UniRule"/>
</dbReference>
<comment type="catalytic activity">
    <reaction evidence="7 8">
        <text>5-phospho-beta-D-ribosylamine + L-glutamate + diphosphate = 5-phospho-alpha-D-ribose 1-diphosphate + L-glutamine + H2O</text>
        <dbReference type="Rhea" id="RHEA:14905"/>
        <dbReference type="ChEBI" id="CHEBI:15377"/>
        <dbReference type="ChEBI" id="CHEBI:29985"/>
        <dbReference type="ChEBI" id="CHEBI:33019"/>
        <dbReference type="ChEBI" id="CHEBI:58017"/>
        <dbReference type="ChEBI" id="CHEBI:58359"/>
        <dbReference type="ChEBI" id="CHEBI:58681"/>
        <dbReference type="EC" id="2.4.2.14"/>
    </reaction>
</comment>
<dbReference type="PROSITE" id="PS51278">
    <property type="entry name" value="GATASE_TYPE_2"/>
    <property type="match status" value="1"/>
</dbReference>
<dbReference type="EC" id="2.4.2.14" evidence="7"/>
<comment type="pathway">
    <text evidence="1 7 8">Purine metabolism; IMP biosynthesis via de novo pathway; N(1)-(5-phospho-D-ribosyl)glycinamide from 5-phospho-alpha-D-ribose 1-diphosphate: step 1/2.</text>
</comment>
<comment type="similarity">
    <text evidence="2 7 8">In the C-terminal section; belongs to the purine/pyrimidine phosphoribosyltransferase family.</text>
</comment>
<gene>
    <name evidence="7" type="primary">purF</name>
    <name evidence="13" type="ORF">IAC87_02215</name>
</gene>
<evidence type="ECO:0000256" key="8">
    <source>
        <dbReference type="PIRNR" id="PIRNR000485"/>
    </source>
</evidence>
<comment type="cofactor">
    <cofactor evidence="7 10">
        <name>Mg(2+)</name>
        <dbReference type="ChEBI" id="CHEBI:18420"/>
    </cofactor>
    <text evidence="7 10">Binds 1 Mg(2+) ion per subunit.</text>
</comment>
<dbReference type="SUPFAM" id="SSF56235">
    <property type="entry name" value="N-terminal nucleophile aminohydrolases (Ntn hydrolases)"/>
    <property type="match status" value="1"/>
</dbReference>
<dbReference type="AlphaFoldDB" id="A0A9D9IZD5"/>
<keyword evidence="7 10" id="KW-0479">Metal-binding</keyword>
<comment type="cofactor">
    <cofactor evidence="7 11">
        <name>[4Fe-4S] cluster</name>
        <dbReference type="ChEBI" id="CHEBI:49883"/>
    </cofactor>
    <text evidence="7 11">Binds 1 [4Fe-4S] cluster per subunit.</text>
</comment>
<feature type="domain" description="Glutamine amidotransferase type-2" evidence="12">
    <location>
        <begin position="30"/>
        <end position="250"/>
    </location>
</feature>
<dbReference type="InterPro" id="IPR029055">
    <property type="entry name" value="Ntn_hydrolases_N"/>
</dbReference>
<dbReference type="GO" id="GO:0009113">
    <property type="term" value="P:purine nucleobase biosynthetic process"/>
    <property type="evidence" value="ECO:0007669"/>
    <property type="project" value="UniProtKB-UniRule"/>
</dbReference>
<dbReference type="CDD" id="cd06223">
    <property type="entry name" value="PRTases_typeI"/>
    <property type="match status" value="1"/>
</dbReference>
<keyword evidence="6 7" id="KW-0315">Glutamine amidotransferase</keyword>
<dbReference type="GO" id="GO:0000287">
    <property type="term" value="F:magnesium ion binding"/>
    <property type="evidence" value="ECO:0007669"/>
    <property type="project" value="UniProtKB-UniRule"/>
</dbReference>
<name>A0A9D9IZD5_9BACT</name>
<feature type="binding site" evidence="7 11">
    <location>
        <position position="464"/>
    </location>
    <ligand>
        <name>[4Fe-4S] cluster</name>
        <dbReference type="ChEBI" id="CHEBI:49883"/>
    </ligand>
</feature>
<dbReference type="CDD" id="cd00715">
    <property type="entry name" value="GPATase_N"/>
    <property type="match status" value="1"/>
</dbReference>
<dbReference type="Pfam" id="PF00156">
    <property type="entry name" value="Pribosyltran"/>
    <property type="match status" value="1"/>
</dbReference>
<dbReference type="InterPro" id="IPR005854">
    <property type="entry name" value="PurF"/>
</dbReference>
<dbReference type="GO" id="GO:0051539">
    <property type="term" value="F:4 iron, 4 sulfur cluster binding"/>
    <property type="evidence" value="ECO:0007669"/>
    <property type="project" value="UniProtKB-KW"/>
</dbReference>